<keyword evidence="2" id="KW-1185">Reference proteome</keyword>
<reference evidence="1" key="1">
    <citation type="submission" date="2021-06" db="EMBL/GenBank/DDBJ databases">
        <title>Complete genome sequence of Nocardioides sp. G188.</title>
        <authorList>
            <person name="Im W.-T."/>
        </authorList>
    </citation>
    <scope>NUCLEOTIDE SEQUENCE</scope>
    <source>
        <strain evidence="1">G188</strain>
    </source>
</reference>
<dbReference type="Proteomes" id="UP000683575">
    <property type="component" value="Chromosome"/>
</dbReference>
<dbReference type="EMBL" id="CP077062">
    <property type="protein sequence ID" value="QWZ08096.1"/>
    <property type="molecule type" value="Genomic_DNA"/>
</dbReference>
<name>A0A975SY96_9ACTN</name>
<proteinExistence type="predicted"/>
<evidence type="ECO:0000313" key="2">
    <source>
        <dbReference type="Proteomes" id="UP000683575"/>
    </source>
</evidence>
<organism evidence="1 2">
    <name type="scientific">Nocardioides panacis</name>
    <dbReference type="NCBI Taxonomy" id="2849501"/>
    <lineage>
        <taxon>Bacteria</taxon>
        <taxon>Bacillati</taxon>
        <taxon>Actinomycetota</taxon>
        <taxon>Actinomycetes</taxon>
        <taxon>Propionibacteriales</taxon>
        <taxon>Nocardioidaceae</taxon>
        <taxon>Nocardioides</taxon>
    </lineage>
</organism>
<protein>
    <submittedName>
        <fullName evidence="1">Uncharacterized protein</fullName>
    </submittedName>
</protein>
<dbReference type="RefSeq" id="WP_216939605.1">
    <property type="nucleotide sequence ID" value="NZ_CP077062.1"/>
</dbReference>
<evidence type="ECO:0000313" key="1">
    <source>
        <dbReference type="EMBL" id="QWZ08096.1"/>
    </source>
</evidence>
<dbReference type="AlphaFoldDB" id="A0A975SY96"/>
<accession>A0A975SY96</accession>
<dbReference type="KEGG" id="nps:KRR39_22610"/>
<gene>
    <name evidence="1" type="ORF">KRR39_22610</name>
</gene>
<sequence length="216" mass="23973">MRATLVQAADKAGRRKLGYVVTHGEEILAAKAEQFSAELAAGARARAPQEPAYDEDRMLPRLIREALFHRDSERRHLAAMLIASSPFDSGVTDELLARLAGRAYPDWMRARFATLVRYLSADTHRMRMLTLVDDPSDEVAAPAIQGLGHLSLNAMSDLAVRNSLGPVWSHRERAKMYVLGMTGSPGLQAITKSRDAVDWQKAAARWWIDQGPAIRE</sequence>